<keyword evidence="3" id="KW-1185">Reference proteome</keyword>
<accession>A0A084WM61</accession>
<organism evidence="1">
    <name type="scientific">Anopheles sinensis</name>
    <name type="common">Mosquito</name>
    <dbReference type="NCBI Taxonomy" id="74873"/>
    <lineage>
        <taxon>Eukaryota</taxon>
        <taxon>Metazoa</taxon>
        <taxon>Ecdysozoa</taxon>
        <taxon>Arthropoda</taxon>
        <taxon>Hexapoda</taxon>
        <taxon>Insecta</taxon>
        <taxon>Pterygota</taxon>
        <taxon>Neoptera</taxon>
        <taxon>Endopterygota</taxon>
        <taxon>Diptera</taxon>
        <taxon>Nematocera</taxon>
        <taxon>Culicoidea</taxon>
        <taxon>Culicidae</taxon>
        <taxon>Anophelinae</taxon>
        <taxon>Anopheles</taxon>
    </lineage>
</organism>
<dbReference type="VEuPathDB" id="VectorBase:ASIC019357"/>
<sequence>MVPRTPRTPQASGQTCVPFACIEESLLSHTHCSKTPVKGSPRCRMEFFMVATVDDALADLVPLLLSSEWLYNRPPCAGPERKRYMSSLFKYDQISARRSSFGGTKAV</sequence>
<evidence type="ECO:0000313" key="1">
    <source>
        <dbReference type="EMBL" id="KFB51305.1"/>
    </source>
</evidence>
<dbReference type="AlphaFoldDB" id="A0A084WM61"/>
<gene>
    <name evidence="1" type="ORF">ZHAS_00019357</name>
</gene>
<name>A0A084WM61_ANOSI</name>
<dbReference type="EnsemblMetazoa" id="ASIC019357-RA">
    <property type="protein sequence ID" value="ASIC019357-PA"/>
    <property type="gene ID" value="ASIC019357"/>
</dbReference>
<evidence type="ECO:0000313" key="2">
    <source>
        <dbReference type="EnsemblMetazoa" id="ASIC019357-PA"/>
    </source>
</evidence>
<reference evidence="1 3" key="1">
    <citation type="journal article" date="2014" name="BMC Genomics">
        <title>Genome sequence of Anopheles sinensis provides insight into genetics basis of mosquito competence for malaria parasites.</title>
        <authorList>
            <person name="Zhou D."/>
            <person name="Zhang D."/>
            <person name="Ding G."/>
            <person name="Shi L."/>
            <person name="Hou Q."/>
            <person name="Ye Y."/>
            <person name="Xu Y."/>
            <person name="Zhou H."/>
            <person name="Xiong C."/>
            <person name="Li S."/>
            <person name="Yu J."/>
            <person name="Hong S."/>
            <person name="Yu X."/>
            <person name="Zou P."/>
            <person name="Chen C."/>
            <person name="Chang X."/>
            <person name="Wang W."/>
            <person name="Lv Y."/>
            <person name="Sun Y."/>
            <person name="Ma L."/>
            <person name="Shen B."/>
            <person name="Zhu C."/>
        </authorList>
    </citation>
    <scope>NUCLEOTIDE SEQUENCE [LARGE SCALE GENOMIC DNA]</scope>
</reference>
<proteinExistence type="predicted"/>
<dbReference type="EMBL" id="KE525351">
    <property type="protein sequence ID" value="KFB51305.1"/>
    <property type="molecule type" value="Genomic_DNA"/>
</dbReference>
<dbReference type="Proteomes" id="UP000030765">
    <property type="component" value="Unassembled WGS sequence"/>
</dbReference>
<dbReference type="EMBL" id="ATLV01024388">
    <property type="status" value="NOT_ANNOTATED_CDS"/>
    <property type="molecule type" value="Genomic_DNA"/>
</dbReference>
<reference evidence="2" key="2">
    <citation type="submission" date="2020-05" db="UniProtKB">
        <authorList>
            <consortium name="EnsemblMetazoa"/>
        </authorList>
    </citation>
    <scope>IDENTIFICATION</scope>
</reference>
<evidence type="ECO:0000313" key="3">
    <source>
        <dbReference type="Proteomes" id="UP000030765"/>
    </source>
</evidence>
<protein>
    <submittedName>
        <fullName evidence="1 2">Uncharacterized protein</fullName>
    </submittedName>
</protein>